<dbReference type="GO" id="GO:0032183">
    <property type="term" value="F:SUMO binding"/>
    <property type="evidence" value="ECO:0007669"/>
    <property type="project" value="UniProtKB-ARBA"/>
</dbReference>
<dbReference type="STRING" id="7217.B3MY42"/>
<evidence type="ECO:0000313" key="21">
    <source>
        <dbReference type="EMBL" id="EDV34074.2"/>
    </source>
</evidence>
<reference evidence="21 22" key="1">
    <citation type="journal article" date="2007" name="Nature">
        <title>Evolution of genes and genomes on the Drosophila phylogeny.</title>
        <authorList>
            <consortium name="Drosophila 12 Genomes Consortium"/>
            <person name="Clark A.G."/>
            <person name="Eisen M.B."/>
            <person name="Smith D.R."/>
            <person name="Bergman C.M."/>
            <person name="Oliver B."/>
            <person name="Markow T.A."/>
            <person name="Kaufman T.C."/>
            <person name="Kellis M."/>
            <person name="Gelbart W."/>
            <person name="Iyer V.N."/>
            <person name="Pollard D.A."/>
            <person name="Sackton T.B."/>
            <person name="Larracuente A.M."/>
            <person name="Singh N.D."/>
            <person name="Abad J.P."/>
            <person name="Abt D.N."/>
            <person name="Adryan B."/>
            <person name="Aguade M."/>
            <person name="Akashi H."/>
            <person name="Anderson W.W."/>
            <person name="Aquadro C.F."/>
            <person name="Ardell D.H."/>
            <person name="Arguello R."/>
            <person name="Artieri C.G."/>
            <person name="Barbash D.A."/>
            <person name="Barker D."/>
            <person name="Barsanti P."/>
            <person name="Batterham P."/>
            <person name="Batzoglou S."/>
            <person name="Begun D."/>
            <person name="Bhutkar A."/>
            <person name="Blanco E."/>
            <person name="Bosak S.A."/>
            <person name="Bradley R.K."/>
            <person name="Brand A.D."/>
            <person name="Brent M.R."/>
            <person name="Brooks A.N."/>
            <person name="Brown R.H."/>
            <person name="Butlin R.K."/>
            <person name="Caggese C."/>
            <person name="Calvi B.R."/>
            <person name="Bernardo de Carvalho A."/>
            <person name="Caspi A."/>
            <person name="Castrezana S."/>
            <person name="Celniker S.E."/>
            <person name="Chang J.L."/>
            <person name="Chapple C."/>
            <person name="Chatterji S."/>
            <person name="Chinwalla A."/>
            <person name="Civetta A."/>
            <person name="Clifton S.W."/>
            <person name="Comeron J.M."/>
            <person name="Costello J.C."/>
            <person name="Coyne J.A."/>
            <person name="Daub J."/>
            <person name="David R.G."/>
            <person name="Delcher A.L."/>
            <person name="Delehaunty K."/>
            <person name="Do C.B."/>
            <person name="Ebling H."/>
            <person name="Edwards K."/>
            <person name="Eickbush T."/>
            <person name="Evans J.D."/>
            <person name="Filipski A."/>
            <person name="Findeiss S."/>
            <person name="Freyhult E."/>
            <person name="Fulton L."/>
            <person name="Fulton R."/>
            <person name="Garcia A.C."/>
            <person name="Gardiner A."/>
            <person name="Garfield D.A."/>
            <person name="Garvin B.E."/>
            <person name="Gibson G."/>
            <person name="Gilbert D."/>
            <person name="Gnerre S."/>
            <person name="Godfrey J."/>
            <person name="Good R."/>
            <person name="Gotea V."/>
            <person name="Gravely B."/>
            <person name="Greenberg A.J."/>
            <person name="Griffiths-Jones S."/>
            <person name="Gross S."/>
            <person name="Guigo R."/>
            <person name="Gustafson E.A."/>
            <person name="Haerty W."/>
            <person name="Hahn M.W."/>
            <person name="Halligan D.L."/>
            <person name="Halpern A.L."/>
            <person name="Halter G.M."/>
            <person name="Han M.V."/>
            <person name="Heger A."/>
            <person name="Hillier L."/>
            <person name="Hinrichs A.S."/>
            <person name="Holmes I."/>
            <person name="Hoskins R.A."/>
            <person name="Hubisz M.J."/>
            <person name="Hultmark D."/>
            <person name="Huntley M.A."/>
            <person name="Jaffe D.B."/>
            <person name="Jagadeeshan S."/>
            <person name="Jeck W.R."/>
            <person name="Johnson J."/>
            <person name="Jones C.D."/>
            <person name="Jordan W.C."/>
            <person name="Karpen G.H."/>
            <person name="Kataoka E."/>
            <person name="Keightley P.D."/>
            <person name="Kheradpour P."/>
            <person name="Kirkness E.F."/>
            <person name="Koerich L.B."/>
            <person name="Kristiansen K."/>
            <person name="Kudrna D."/>
            <person name="Kulathinal R.J."/>
            <person name="Kumar S."/>
            <person name="Kwok R."/>
            <person name="Lander E."/>
            <person name="Langley C.H."/>
            <person name="Lapoint R."/>
            <person name="Lazzaro B.P."/>
            <person name="Lee S.J."/>
            <person name="Levesque L."/>
            <person name="Li R."/>
            <person name="Lin C.F."/>
            <person name="Lin M.F."/>
            <person name="Lindblad-Toh K."/>
            <person name="Llopart A."/>
            <person name="Long M."/>
            <person name="Low L."/>
            <person name="Lozovsky E."/>
            <person name="Lu J."/>
            <person name="Luo M."/>
            <person name="Machado C.A."/>
            <person name="Makalowski W."/>
            <person name="Marzo M."/>
            <person name="Matsuda M."/>
            <person name="Matzkin L."/>
            <person name="McAllister B."/>
            <person name="McBride C.S."/>
            <person name="McKernan B."/>
            <person name="McKernan K."/>
            <person name="Mendez-Lago M."/>
            <person name="Minx P."/>
            <person name="Mollenhauer M.U."/>
            <person name="Montooth K."/>
            <person name="Mount S.M."/>
            <person name="Mu X."/>
            <person name="Myers E."/>
            <person name="Negre B."/>
            <person name="Newfeld S."/>
            <person name="Nielsen R."/>
            <person name="Noor M.A."/>
            <person name="O'Grady P."/>
            <person name="Pachter L."/>
            <person name="Papaceit M."/>
            <person name="Parisi M.J."/>
            <person name="Parisi M."/>
            <person name="Parts L."/>
            <person name="Pedersen J.S."/>
            <person name="Pesole G."/>
            <person name="Phillippy A.M."/>
            <person name="Ponting C.P."/>
            <person name="Pop M."/>
            <person name="Porcelli D."/>
            <person name="Powell J.R."/>
            <person name="Prohaska S."/>
            <person name="Pruitt K."/>
            <person name="Puig M."/>
            <person name="Quesneville H."/>
            <person name="Ram K.R."/>
            <person name="Rand D."/>
            <person name="Rasmussen M.D."/>
            <person name="Reed L.K."/>
            <person name="Reenan R."/>
            <person name="Reily A."/>
            <person name="Remington K.A."/>
            <person name="Rieger T.T."/>
            <person name="Ritchie M.G."/>
            <person name="Robin C."/>
            <person name="Rogers Y.H."/>
            <person name="Rohde C."/>
            <person name="Rozas J."/>
            <person name="Rubenfield M.J."/>
            <person name="Ruiz A."/>
            <person name="Russo S."/>
            <person name="Salzberg S.L."/>
            <person name="Sanchez-Gracia A."/>
            <person name="Saranga D.J."/>
            <person name="Sato H."/>
            <person name="Schaeffer S.W."/>
            <person name="Schatz M.C."/>
            <person name="Schlenke T."/>
            <person name="Schwartz R."/>
            <person name="Segarra C."/>
            <person name="Singh R.S."/>
            <person name="Sirot L."/>
            <person name="Sirota M."/>
            <person name="Sisneros N.B."/>
            <person name="Smith C.D."/>
            <person name="Smith T.F."/>
            <person name="Spieth J."/>
            <person name="Stage D.E."/>
            <person name="Stark A."/>
            <person name="Stephan W."/>
            <person name="Strausberg R.L."/>
            <person name="Strempel S."/>
            <person name="Sturgill D."/>
            <person name="Sutton G."/>
            <person name="Sutton G.G."/>
            <person name="Tao W."/>
            <person name="Teichmann S."/>
            <person name="Tobari Y.N."/>
            <person name="Tomimura Y."/>
            <person name="Tsolas J.M."/>
            <person name="Valente V.L."/>
            <person name="Venter E."/>
            <person name="Venter J.C."/>
            <person name="Vicario S."/>
            <person name="Vieira F.G."/>
            <person name="Vilella A.J."/>
            <person name="Villasante A."/>
            <person name="Walenz B."/>
            <person name="Wang J."/>
            <person name="Wasserman M."/>
            <person name="Watts T."/>
            <person name="Wilson D."/>
            <person name="Wilson R.K."/>
            <person name="Wing R.A."/>
            <person name="Wolfner M.F."/>
            <person name="Wong A."/>
            <person name="Wong G.K."/>
            <person name="Wu C.I."/>
            <person name="Wu G."/>
            <person name="Yamamoto D."/>
            <person name="Yang H.P."/>
            <person name="Yang S.P."/>
            <person name="Yorke J.A."/>
            <person name="Yoshida K."/>
            <person name="Zdobnov E."/>
            <person name="Zhang P."/>
            <person name="Zhang Y."/>
            <person name="Zimin A.V."/>
            <person name="Baldwin J."/>
            <person name="Abdouelleil A."/>
            <person name="Abdulkadir J."/>
            <person name="Abebe A."/>
            <person name="Abera B."/>
            <person name="Abreu J."/>
            <person name="Acer S.C."/>
            <person name="Aftuck L."/>
            <person name="Alexander A."/>
            <person name="An P."/>
            <person name="Anderson E."/>
            <person name="Anderson S."/>
            <person name="Arachi H."/>
            <person name="Azer M."/>
            <person name="Bachantsang P."/>
            <person name="Barry A."/>
            <person name="Bayul T."/>
            <person name="Berlin A."/>
            <person name="Bessette D."/>
            <person name="Bloom T."/>
            <person name="Blye J."/>
            <person name="Boguslavskiy L."/>
            <person name="Bonnet C."/>
            <person name="Boukhgalter B."/>
            <person name="Bourzgui I."/>
            <person name="Brown A."/>
            <person name="Cahill P."/>
            <person name="Channer S."/>
            <person name="Cheshatsang Y."/>
            <person name="Chuda L."/>
            <person name="Citroen M."/>
            <person name="Collymore A."/>
            <person name="Cooke P."/>
            <person name="Costello M."/>
            <person name="D'Aco K."/>
            <person name="Daza R."/>
            <person name="De Haan G."/>
            <person name="DeGray S."/>
            <person name="DeMaso C."/>
            <person name="Dhargay N."/>
            <person name="Dooley K."/>
            <person name="Dooley E."/>
            <person name="Doricent M."/>
            <person name="Dorje P."/>
            <person name="Dorjee K."/>
            <person name="Dupes A."/>
            <person name="Elong R."/>
            <person name="Falk J."/>
            <person name="Farina A."/>
            <person name="Faro S."/>
            <person name="Ferguson D."/>
            <person name="Fisher S."/>
            <person name="Foley C.D."/>
            <person name="Franke A."/>
            <person name="Friedrich D."/>
            <person name="Gadbois L."/>
            <person name="Gearin G."/>
            <person name="Gearin C.R."/>
            <person name="Giannoukos G."/>
            <person name="Goode T."/>
            <person name="Graham J."/>
            <person name="Grandbois E."/>
            <person name="Grewal S."/>
            <person name="Gyaltsen K."/>
            <person name="Hafez N."/>
            <person name="Hagos B."/>
            <person name="Hall J."/>
            <person name="Henson C."/>
            <person name="Hollinger A."/>
            <person name="Honan T."/>
            <person name="Huard M.D."/>
            <person name="Hughes L."/>
            <person name="Hurhula B."/>
            <person name="Husby M.E."/>
            <person name="Kamat A."/>
            <person name="Kanga B."/>
            <person name="Kashin S."/>
            <person name="Khazanovich D."/>
            <person name="Kisner P."/>
            <person name="Lance K."/>
            <person name="Lara M."/>
            <person name="Lee W."/>
            <person name="Lennon N."/>
            <person name="Letendre F."/>
            <person name="LeVine R."/>
            <person name="Lipovsky A."/>
            <person name="Liu X."/>
            <person name="Liu J."/>
            <person name="Liu S."/>
            <person name="Lokyitsang T."/>
            <person name="Lokyitsang Y."/>
            <person name="Lubonja R."/>
            <person name="Lui A."/>
            <person name="MacDonald P."/>
            <person name="Magnisalis V."/>
            <person name="Maru K."/>
            <person name="Matthews C."/>
            <person name="McCusker W."/>
            <person name="McDonough S."/>
            <person name="Mehta T."/>
            <person name="Meldrim J."/>
            <person name="Meneus L."/>
            <person name="Mihai O."/>
            <person name="Mihalev A."/>
            <person name="Mihova T."/>
            <person name="Mittelman R."/>
            <person name="Mlenga V."/>
            <person name="Montmayeur A."/>
            <person name="Mulrain L."/>
            <person name="Navidi A."/>
            <person name="Naylor J."/>
            <person name="Negash T."/>
            <person name="Nguyen T."/>
            <person name="Nguyen N."/>
            <person name="Nicol R."/>
            <person name="Norbu C."/>
            <person name="Norbu N."/>
            <person name="Novod N."/>
            <person name="O'Neill B."/>
            <person name="Osman S."/>
            <person name="Markiewicz E."/>
            <person name="Oyono O.L."/>
            <person name="Patti C."/>
            <person name="Phunkhang P."/>
            <person name="Pierre F."/>
            <person name="Priest M."/>
            <person name="Raghuraman S."/>
            <person name="Rege F."/>
            <person name="Reyes R."/>
            <person name="Rise C."/>
            <person name="Rogov P."/>
            <person name="Ross K."/>
            <person name="Ryan E."/>
            <person name="Settipalli S."/>
            <person name="Shea T."/>
            <person name="Sherpa N."/>
            <person name="Shi L."/>
            <person name="Shih D."/>
            <person name="Sparrow T."/>
            <person name="Spaulding J."/>
            <person name="Stalker J."/>
            <person name="Stange-Thomann N."/>
            <person name="Stavropoulos S."/>
            <person name="Stone C."/>
            <person name="Strader C."/>
            <person name="Tesfaye S."/>
            <person name="Thomson T."/>
            <person name="Thoulutsang Y."/>
            <person name="Thoulutsang D."/>
            <person name="Topham K."/>
            <person name="Topping I."/>
            <person name="Tsamla T."/>
            <person name="Vassiliev H."/>
            <person name="Vo A."/>
            <person name="Wangchuk T."/>
            <person name="Wangdi T."/>
            <person name="Weiand M."/>
            <person name="Wilkinson J."/>
            <person name="Wilson A."/>
            <person name="Yadav S."/>
            <person name="Young G."/>
            <person name="Yu Q."/>
            <person name="Zembek L."/>
            <person name="Zhong D."/>
            <person name="Zimmer A."/>
            <person name="Zwirko Z."/>
            <person name="Jaffe D.B."/>
            <person name="Alvarez P."/>
            <person name="Brockman W."/>
            <person name="Butler J."/>
            <person name="Chin C."/>
            <person name="Gnerre S."/>
            <person name="Grabherr M."/>
            <person name="Kleber M."/>
            <person name="Mauceli E."/>
            <person name="MacCallum I."/>
        </authorList>
    </citation>
    <scope>NUCLEOTIDE SEQUENCE [LARGE SCALE GENOMIC DNA]</scope>
    <source>
        <strain evidence="21">TSC#14024-0371.13</strain>
        <strain evidence="22">Tucson 14024-0371.13</strain>
    </source>
</reference>
<comment type="catalytic activity">
    <reaction evidence="12">
        <text>Hydrolyzes mismatched double-stranded DNA and polynucleotides, releasing free thymine.</text>
        <dbReference type="EC" id="3.2.2.29"/>
    </reaction>
</comment>
<comment type="subcellular location">
    <subcellularLocation>
        <location evidence="1">Nucleus</location>
    </subcellularLocation>
</comment>
<feature type="region of interest" description="Disordered" evidence="18">
    <location>
        <begin position="1114"/>
        <end position="1188"/>
    </location>
</feature>
<evidence type="ECO:0000256" key="19">
    <source>
        <dbReference type="SAM" id="Phobius"/>
    </source>
</evidence>
<evidence type="ECO:0000256" key="15">
    <source>
        <dbReference type="ARBA" id="ARBA00066769"/>
    </source>
</evidence>
<dbReference type="FunCoup" id="B3MY42">
    <property type="interactions" value="304"/>
</dbReference>
<dbReference type="InterPro" id="IPR017956">
    <property type="entry name" value="AT_hook_DNA-bd_motif"/>
</dbReference>
<dbReference type="FunFam" id="3.40.470.10:FF:000002">
    <property type="entry name" value="G/T mismatch-specific thymine DNA glycosylase"/>
    <property type="match status" value="1"/>
</dbReference>
<feature type="region of interest" description="Disordered" evidence="18">
    <location>
        <begin position="196"/>
        <end position="218"/>
    </location>
</feature>
<keyword evidence="7" id="KW-0805">Transcription regulation</keyword>
<keyword evidence="21" id="KW-0326">Glycosidase</keyword>
<evidence type="ECO:0000256" key="13">
    <source>
        <dbReference type="ARBA" id="ARBA00061261"/>
    </source>
</evidence>
<evidence type="ECO:0000256" key="6">
    <source>
        <dbReference type="ARBA" id="ARBA00022853"/>
    </source>
</evidence>
<dbReference type="CTD" id="6996"/>
<reference evidence="21" key="3">
    <citation type="submission" date="2015-10" db="EMBL/GenBank/DDBJ databases">
        <authorList>
            <consortium name="FlyBase"/>
        </authorList>
    </citation>
    <scope>NUCLEOTIDE SEQUENCE</scope>
    <source>
        <strain evidence="21">TSC#14024-0371.13</strain>
    </source>
</reference>
<evidence type="ECO:0000256" key="7">
    <source>
        <dbReference type="ARBA" id="ARBA00023015"/>
    </source>
</evidence>
<keyword evidence="5" id="KW-0832">Ubl conjugation</keyword>
<keyword evidence="11" id="KW-0539">Nucleus</keyword>
<dbReference type="InterPro" id="IPR036895">
    <property type="entry name" value="Uracil-DNA_glycosylase-like_sf"/>
</dbReference>
<evidence type="ECO:0000256" key="18">
    <source>
        <dbReference type="SAM" id="MobiDB-lite"/>
    </source>
</evidence>
<dbReference type="KEGG" id="dan:6505469"/>
<evidence type="ECO:0000256" key="9">
    <source>
        <dbReference type="ARBA" id="ARBA00023163"/>
    </source>
</evidence>
<feature type="compositionally biased region" description="Polar residues" evidence="18">
    <location>
        <begin position="1396"/>
        <end position="1409"/>
    </location>
</feature>
<keyword evidence="19" id="KW-0812">Transmembrane</keyword>
<sequence length="1623" mass="180164">MHVENKYILLICSSFSQTYNITLFVFIIRPIRAVKGALNKDFIQDKELKHSGVIVMASNVDTALAKTVDIASPHLTSQSRILNSTIECMNSQQHELSTLNELTNFQDEEVDNPTDDSGLDQNRSVVDKSNKFKDSEQPLAVNSTNLKIMSLVDSPDKKESHKLLTYNTDSYLAPEQALVTSVELVVPAPAALISSSDERNPVDVTDSSPTAPSAIGSKRQHNAAELYASSGSCDSTRILTSEKNDGCAKNSSNLDIRIPTNVASSNIFLPDRRVSIWTPHNDQTSQSNIGASSEEPITVNTNHLYQHHNRHTELLIQIEKERCETTEFPQDPPMQLNIHSTEIHRQYISAEVQPIVEGQSHINFYEQMMQQHHPQNQRQHQHHEVVPTNTPRSQHSTYAIYNPHYQNSTMFANFQNNHQQNQNPQTQNHLSCHISIEQSDTLSQQHQIQHQQNQPQLQGHNRQQLQPQHHFHQHHQPQNQIHENFHDLIMEDFREEQTSAYKLTLSPNNVKPENQDDGYETSAGDVLTPNSHSSSTHSVTPQHQMHHPSVGNIQNVKNLNITSVSNGNHESLVSSQTSGVDSYSFMCQETNIKNVPAVGSVPMLASSNGSFECPNDEMYDHNHENPLQVLGKAQCDMTSKPVPKKRGRKKKLPGVGSGGILMTKLISHESQVSNNVCDEVAGDALPTLRPKERKKHDRFNGMSEEEVIKRTIPDHLCDNLDIVIVGINPGLFAAYKGHHYAGPGNHFWKCLYLAGLTQEQMNADEDHKLLRQGIGFTNMVSRATKGSADLTRKEIKEGSRILLEKLQRFRPKVAVFNGKLIFEVFSGKKEFHFGRQPGRVDGTDTYIWVMPSSSARCAQLPRAADKVPFYAALKKFRDFLNGVIPHIDDSECVFTDQRIRDQNQTEHNEKINPPLADHQKSLAFMDTNGGSSRGSGDCGNPSGSECPAQFSNEKFIQGKAETVSVSSATNHRPFPYTGGDNPMLNSSSPNSSAIGESSYLSVFIHQQPQEKKKRGRPKKIKEQEIIDPTGNKISLSGQQLQHHDFNNILNLSMISGGDCAEVPKKKRGRPKKLKPTIDNVIGVKQNKHSKSNANSKSVCVPSSAVHTISMEHMAQSPQSNHQMTPSLYNTPPPSHILYTASASPMASPAQNCNYTQVHSHGTPPVGQSSNVAQNTPPNDLQSDQPPINQTHLISLNHGIELRDQSNLGDTPPPNSPNNCVSADFHAPENSEKQAGPGGQCKVRQQIPHQTGENLPPNSDINLSHQSENYQLWISSQSHSHLTPQKVVQQQVPQSLMSYHQEQSDNWSRYENQNSNPYVEISAHHQHLSPRLVNERQQTHCGSHGTDVARKSLSGLESLVDQIPATRDHEPSPAGVIDSRLVGIQQLSPLQKRHQETSGQEESCISTNDNRINNSLSISSLVSSVSNSTLENETSYSGSVHANGNRDIMNSNCSSSIEYPIHGSSEYAHHAPHLVSSTLGVAINNSDPNPLTHPHSHNHPHPHPIYMDPTHISNHMSHLPPVNVNSVYGPSVYGSHPQHNIGEYPTNHSHYSLGSPVPGAGPGSTATFHMPSPNYPYGHHPYSHTPSQANYSSYTHPHSHHNHPTQHLSVFDRLKPSDRAYGGF</sequence>
<feature type="compositionally biased region" description="Polar residues" evidence="18">
    <location>
        <begin position="528"/>
        <end position="543"/>
    </location>
</feature>
<evidence type="ECO:0000256" key="5">
    <source>
        <dbReference type="ARBA" id="ARBA00022843"/>
    </source>
</evidence>
<dbReference type="GO" id="GO:0005654">
    <property type="term" value="C:nucleoplasm"/>
    <property type="evidence" value="ECO:0007669"/>
    <property type="project" value="UniProtKB-ARBA"/>
</dbReference>
<feature type="region of interest" description="Disordered" evidence="18">
    <location>
        <begin position="370"/>
        <end position="395"/>
    </location>
</feature>
<comment type="subunit">
    <text evidence="14">Homodimer. Interacts with AICDA and GADD45A.</text>
</comment>
<keyword evidence="19" id="KW-1133">Transmembrane helix</keyword>
<dbReference type="OrthoDB" id="565731at2759"/>
<evidence type="ECO:0000256" key="4">
    <source>
        <dbReference type="ARBA" id="ARBA00022801"/>
    </source>
</evidence>
<feature type="transmembrane region" description="Helical" evidence="19">
    <location>
        <begin position="7"/>
        <end position="28"/>
    </location>
</feature>
<dbReference type="EC" id="3.2.2.29" evidence="15"/>
<evidence type="ECO:0000256" key="12">
    <source>
        <dbReference type="ARBA" id="ARBA00052915"/>
    </source>
</evidence>
<evidence type="ECO:0000256" key="3">
    <source>
        <dbReference type="ARBA" id="ARBA00022763"/>
    </source>
</evidence>
<evidence type="ECO:0000256" key="16">
    <source>
        <dbReference type="ARBA" id="ARBA00071248"/>
    </source>
</evidence>
<feature type="compositionally biased region" description="Polar residues" evidence="18">
    <location>
        <begin position="1115"/>
        <end position="1129"/>
    </location>
</feature>
<evidence type="ECO:0000259" key="20">
    <source>
        <dbReference type="SMART" id="SM00986"/>
    </source>
</evidence>
<evidence type="ECO:0000256" key="10">
    <source>
        <dbReference type="ARBA" id="ARBA00023204"/>
    </source>
</evidence>
<dbReference type="GeneID" id="6505469"/>
<feature type="compositionally biased region" description="Polar residues" evidence="18">
    <location>
        <begin position="1140"/>
        <end position="1188"/>
    </location>
</feature>
<dbReference type="GO" id="GO:0004844">
    <property type="term" value="F:uracil DNA N-glycosylase activity"/>
    <property type="evidence" value="ECO:0007669"/>
    <property type="project" value="TreeGrafter"/>
</dbReference>
<keyword evidence="8" id="KW-0010">Activator</keyword>
<dbReference type="Gene3D" id="3.40.470.10">
    <property type="entry name" value="Uracil-DNA glycosylase-like domain"/>
    <property type="match status" value="1"/>
</dbReference>
<dbReference type="InterPro" id="IPR005122">
    <property type="entry name" value="Uracil-DNA_glycosylase-like"/>
</dbReference>
<keyword evidence="6" id="KW-0156">Chromatin regulator</keyword>
<feature type="region of interest" description="Disordered" evidence="18">
    <location>
        <begin position="504"/>
        <end position="548"/>
    </location>
</feature>
<proteinExistence type="inferred from homology"/>
<dbReference type="PANTHER" id="PTHR12159">
    <property type="entry name" value="G/T AND G/U MISMATCH-SPECIFIC DNA GLYCOSYLASE"/>
    <property type="match status" value="1"/>
</dbReference>
<evidence type="ECO:0000256" key="8">
    <source>
        <dbReference type="ARBA" id="ARBA00023159"/>
    </source>
</evidence>
<keyword evidence="22" id="KW-1185">Reference proteome</keyword>
<evidence type="ECO:0000256" key="17">
    <source>
        <dbReference type="ARBA" id="ARBA00083221"/>
    </source>
</evidence>
<evidence type="ECO:0000313" key="22">
    <source>
        <dbReference type="Proteomes" id="UP000007801"/>
    </source>
</evidence>
<dbReference type="GO" id="GO:0141016">
    <property type="term" value="F:G/T mismatch-specific thymine-DNA glycosylase activity"/>
    <property type="evidence" value="ECO:0007669"/>
    <property type="project" value="UniProtKB-EC"/>
</dbReference>
<dbReference type="SMART" id="SM00987">
    <property type="entry name" value="UreE_C"/>
    <property type="match status" value="1"/>
</dbReference>
<dbReference type="GO" id="GO:0003677">
    <property type="term" value="F:DNA binding"/>
    <property type="evidence" value="ECO:0007669"/>
    <property type="project" value="InterPro"/>
</dbReference>
<dbReference type="HOGENOM" id="CLU_002644_0_0_1"/>
<dbReference type="GO" id="GO:0040029">
    <property type="term" value="P:epigenetic regulation of gene expression"/>
    <property type="evidence" value="ECO:0007669"/>
    <property type="project" value="UniProtKB-ARBA"/>
</dbReference>
<keyword evidence="3" id="KW-0227">DNA damage</keyword>
<feature type="region of interest" description="Disordered" evidence="18">
    <location>
        <begin position="1486"/>
        <end position="1517"/>
    </location>
</feature>
<organism evidence="21 22">
    <name type="scientific">Drosophila ananassae</name>
    <name type="common">Fruit fly</name>
    <dbReference type="NCBI Taxonomy" id="7217"/>
    <lineage>
        <taxon>Eukaryota</taxon>
        <taxon>Metazoa</taxon>
        <taxon>Ecdysozoa</taxon>
        <taxon>Arthropoda</taxon>
        <taxon>Hexapoda</taxon>
        <taxon>Insecta</taxon>
        <taxon>Pterygota</taxon>
        <taxon>Neoptera</taxon>
        <taxon>Endopterygota</taxon>
        <taxon>Diptera</taxon>
        <taxon>Brachycera</taxon>
        <taxon>Muscomorpha</taxon>
        <taxon>Ephydroidea</taxon>
        <taxon>Drosophilidae</taxon>
        <taxon>Drosophila</taxon>
        <taxon>Sophophora</taxon>
    </lineage>
</organism>
<keyword evidence="4 21" id="KW-0378">Hydrolase</keyword>
<gene>
    <name evidence="21" type="primary">Dana\GF22816</name>
    <name evidence="21" type="synonym">dana_GLEANR_7254</name>
    <name evidence="21" type="ORF">GF22816</name>
</gene>
<dbReference type="CDD" id="cd10028">
    <property type="entry name" value="UDG-F2_TDG_MUG"/>
    <property type="match status" value="1"/>
</dbReference>
<dbReference type="SMART" id="SM00986">
    <property type="entry name" value="UDG"/>
    <property type="match status" value="1"/>
</dbReference>
<protein>
    <recommendedName>
        <fullName evidence="16">G/T mismatch-specific thymine DNA glycosylase</fullName>
        <ecNumber evidence="15">3.2.2.29</ecNumber>
    </recommendedName>
    <alternativeName>
        <fullName evidence="17">Thymine-DNA glycosylase</fullName>
    </alternativeName>
</protein>
<comment type="similarity">
    <text evidence="13">Belongs to the uracil-DNA glycosylase (UDG) superfamily. TDG/mug family.</text>
</comment>
<evidence type="ECO:0000256" key="11">
    <source>
        <dbReference type="ARBA" id="ARBA00023242"/>
    </source>
</evidence>
<dbReference type="SMART" id="SM00384">
    <property type="entry name" value="AT_hook"/>
    <property type="match status" value="2"/>
</dbReference>
<evidence type="ECO:0000256" key="2">
    <source>
        <dbReference type="ARBA" id="ARBA00022499"/>
    </source>
</evidence>
<dbReference type="PANTHER" id="PTHR12159:SF9">
    <property type="entry name" value="G_T MISMATCH-SPECIFIC THYMINE DNA GLYCOSYLASE"/>
    <property type="match status" value="1"/>
</dbReference>
<accession>B3MY42</accession>
<reference evidence="21" key="2">
    <citation type="journal article" date="2008" name="Bioinformatics">
        <title>Assembly reconciliation.</title>
        <authorList>
            <person name="Zimin A.V."/>
            <person name="Smith D.R."/>
            <person name="Sutton G."/>
            <person name="Yorke J.A."/>
        </authorList>
    </citation>
    <scope>NUCLEOTIDE SEQUENCE</scope>
    <source>
        <strain evidence="21">TSC#14024-0371.13</strain>
    </source>
</reference>
<name>B3MY42_DROAN</name>
<dbReference type="Pfam" id="PF03167">
    <property type="entry name" value="UDG"/>
    <property type="match status" value="1"/>
</dbReference>
<keyword evidence="19" id="KW-0472">Membrane</keyword>
<feature type="domain" description="Uracil-DNA glycosylase-like" evidence="20">
    <location>
        <begin position="713"/>
        <end position="874"/>
    </location>
</feature>
<dbReference type="eggNOG" id="KOG4120">
    <property type="taxonomic scope" value="Eukaryota"/>
</dbReference>
<feature type="region of interest" description="Disordered" evidence="18">
    <location>
        <begin position="441"/>
        <end position="478"/>
    </location>
</feature>
<feature type="compositionally biased region" description="Low complexity" evidence="18">
    <location>
        <begin position="444"/>
        <end position="468"/>
    </location>
</feature>
<evidence type="ECO:0000256" key="14">
    <source>
        <dbReference type="ARBA" id="ARBA00064519"/>
    </source>
</evidence>
<dbReference type="EMBL" id="CH902631">
    <property type="protein sequence ID" value="EDV34074.2"/>
    <property type="molecule type" value="Genomic_DNA"/>
</dbReference>
<keyword evidence="10" id="KW-0234">DNA repair</keyword>
<feature type="region of interest" description="Disordered" evidence="18">
    <location>
        <begin position="1202"/>
        <end position="1241"/>
    </location>
</feature>
<dbReference type="GO" id="GO:0006285">
    <property type="term" value="P:base-excision repair, AP site formation"/>
    <property type="evidence" value="ECO:0007669"/>
    <property type="project" value="InterPro"/>
</dbReference>
<keyword evidence="9" id="KW-0804">Transcription</keyword>
<dbReference type="EMBL" id="CH902631">
    <property type="protein sequence ID" value="KPU74965.1"/>
    <property type="molecule type" value="Genomic_DNA"/>
</dbReference>
<dbReference type="Proteomes" id="UP000007801">
    <property type="component" value="Unassembled WGS sequence"/>
</dbReference>
<dbReference type="InterPro" id="IPR015637">
    <property type="entry name" value="MUG/TDG"/>
</dbReference>
<dbReference type="EMBL" id="CH902631">
    <property type="protein sequence ID" value="KPU74966.1"/>
    <property type="molecule type" value="Genomic_DNA"/>
</dbReference>
<dbReference type="SUPFAM" id="SSF52141">
    <property type="entry name" value="Uracil-DNA glycosylase-like"/>
    <property type="match status" value="1"/>
</dbReference>
<feature type="region of interest" description="Disordered" evidence="18">
    <location>
        <begin position="1389"/>
        <end position="1409"/>
    </location>
</feature>
<feature type="region of interest" description="Disordered" evidence="18">
    <location>
        <begin position="924"/>
        <end position="945"/>
    </location>
</feature>
<evidence type="ECO:0000256" key="1">
    <source>
        <dbReference type="ARBA" id="ARBA00004123"/>
    </source>
</evidence>
<keyword evidence="2" id="KW-1017">Isopeptide bond</keyword>